<feature type="chain" id="PRO_5018670481" evidence="5">
    <location>
        <begin position="31"/>
        <end position="533"/>
    </location>
</feature>
<comment type="similarity">
    <text evidence="1">Belongs to the bacterial solute-binding protein 5 family.</text>
</comment>
<feature type="domain" description="Solute-binding protein family 5" evidence="6">
    <location>
        <begin position="105"/>
        <end position="452"/>
    </location>
</feature>
<dbReference type="Gene3D" id="3.10.105.10">
    <property type="entry name" value="Dipeptide-binding Protein, Domain 3"/>
    <property type="match status" value="1"/>
</dbReference>
<dbReference type="InterPro" id="IPR030678">
    <property type="entry name" value="Peptide/Ni-bd"/>
</dbReference>
<evidence type="ECO:0000313" key="8">
    <source>
        <dbReference type="Proteomes" id="UP000006892"/>
    </source>
</evidence>
<dbReference type="RefSeq" id="WP_013417291.1">
    <property type="nucleotide sequence ID" value="NC_014659.1"/>
</dbReference>
<dbReference type="InterPro" id="IPR039424">
    <property type="entry name" value="SBP_5"/>
</dbReference>
<accession>A0A3S5YCB9</accession>
<evidence type="ECO:0000256" key="5">
    <source>
        <dbReference type="SAM" id="SignalP"/>
    </source>
</evidence>
<dbReference type="GO" id="GO:0042597">
    <property type="term" value="C:periplasmic space"/>
    <property type="evidence" value="ECO:0007669"/>
    <property type="project" value="UniProtKB-ARBA"/>
</dbReference>
<keyword evidence="2" id="KW-0813">Transport</keyword>
<dbReference type="Proteomes" id="UP001154400">
    <property type="component" value="Chromosome"/>
</dbReference>
<dbReference type="GO" id="GO:0015833">
    <property type="term" value="P:peptide transport"/>
    <property type="evidence" value="ECO:0007669"/>
    <property type="project" value="TreeGrafter"/>
</dbReference>
<keyword evidence="7" id="KW-0449">Lipoprotein</keyword>
<dbReference type="KEGG" id="req:REQ_41860"/>
<dbReference type="PIRSF" id="PIRSF002741">
    <property type="entry name" value="MppA"/>
    <property type="match status" value="1"/>
</dbReference>
<dbReference type="Pfam" id="PF00496">
    <property type="entry name" value="SBP_bac_5"/>
    <property type="match status" value="1"/>
</dbReference>
<protein>
    <submittedName>
        <fullName evidence="7">High affinity substrate binding lipoprotein</fullName>
    </submittedName>
</protein>
<evidence type="ECO:0000256" key="4">
    <source>
        <dbReference type="SAM" id="MobiDB-lite"/>
    </source>
</evidence>
<evidence type="ECO:0000256" key="1">
    <source>
        <dbReference type="ARBA" id="ARBA00005695"/>
    </source>
</evidence>
<dbReference type="EMBL" id="FN563149">
    <property type="protein sequence ID" value="CBH50154.1"/>
    <property type="molecule type" value="Genomic_DNA"/>
</dbReference>
<dbReference type="PANTHER" id="PTHR30290">
    <property type="entry name" value="PERIPLASMIC BINDING COMPONENT OF ABC TRANSPORTER"/>
    <property type="match status" value="1"/>
</dbReference>
<gene>
    <name evidence="7" type="ordered locus">REQ_41860</name>
</gene>
<dbReference type="AlphaFoldDB" id="A0A3S5YCB9"/>
<evidence type="ECO:0000256" key="2">
    <source>
        <dbReference type="ARBA" id="ARBA00022448"/>
    </source>
</evidence>
<evidence type="ECO:0000259" key="6">
    <source>
        <dbReference type="Pfam" id="PF00496"/>
    </source>
</evidence>
<dbReference type="CDD" id="cd00995">
    <property type="entry name" value="PBP2_NikA_DppA_OppA_like"/>
    <property type="match status" value="1"/>
</dbReference>
<keyword evidence="3 5" id="KW-0732">Signal</keyword>
<dbReference type="GO" id="GO:0043190">
    <property type="term" value="C:ATP-binding cassette (ABC) transporter complex"/>
    <property type="evidence" value="ECO:0007669"/>
    <property type="project" value="InterPro"/>
</dbReference>
<dbReference type="SUPFAM" id="SSF53850">
    <property type="entry name" value="Periplasmic binding protein-like II"/>
    <property type="match status" value="1"/>
</dbReference>
<dbReference type="PROSITE" id="PS51257">
    <property type="entry name" value="PROKAR_LIPOPROTEIN"/>
    <property type="match status" value="1"/>
</dbReference>
<evidence type="ECO:0000313" key="7">
    <source>
        <dbReference type="EMBL" id="CBH50154.1"/>
    </source>
</evidence>
<dbReference type="GO" id="GO:1904680">
    <property type="term" value="F:peptide transmembrane transporter activity"/>
    <property type="evidence" value="ECO:0007669"/>
    <property type="project" value="TreeGrafter"/>
</dbReference>
<reference evidence="7" key="1">
    <citation type="journal article" date="2010" name="PLoS Genet.">
        <title>The genome of a pathogenic rhodococcus: cooptive virulence underpinned by key gene acquisitions.</title>
        <authorList>
            <person name="Letek M."/>
            <person name="Gonzalez P."/>
            <person name="Macarthur I."/>
            <person name="Rodriguez H."/>
            <person name="Freeman T.C."/>
            <person name="Valero-Rello A."/>
            <person name="Blanco M."/>
            <person name="Buckley T."/>
            <person name="Cherevach I."/>
            <person name="Fahey R."/>
            <person name="Hapeshi A."/>
            <person name="Holdstock J."/>
            <person name="Leadon D."/>
            <person name="Navas J."/>
            <person name="Ocampo A."/>
            <person name="Quail M.A."/>
            <person name="Sanders M."/>
            <person name="Scortti M.M."/>
            <person name="Prescott J.F."/>
            <person name="Fogarty U."/>
            <person name="Meijer W.G."/>
            <person name="Parkhill J."/>
            <person name="Bentley S.D."/>
            <person name="Vazquez-Boland J.A."/>
        </authorList>
    </citation>
    <scope>NUCLEOTIDE SEQUENCE [LARGE SCALE GENOMIC DNA]</scope>
    <source>
        <strain evidence="7 8">103S</strain>
    </source>
</reference>
<dbReference type="PANTHER" id="PTHR30290:SF9">
    <property type="entry name" value="OLIGOPEPTIDE-BINDING PROTEIN APPA"/>
    <property type="match status" value="1"/>
</dbReference>
<dbReference type="Gene3D" id="3.40.190.10">
    <property type="entry name" value="Periplasmic binding protein-like II"/>
    <property type="match status" value="1"/>
</dbReference>
<name>A0A3S5YCB9_RHOH1</name>
<proteinExistence type="inferred from homology"/>
<dbReference type="InterPro" id="IPR000914">
    <property type="entry name" value="SBP_5_dom"/>
</dbReference>
<organism evidence="7">
    <name type="scientific">Rhodococcus hoagii (strain 103S)</name>
    <name type="common">Rhodococcus equi</name>
    <dbReference type="NCBI Taxonomy" id="685727"/>
    <lineage>
        <taxon>Bacteria</taxon>
        <taxon>Bacillati</taxon>
        <taxon>Actinomycetota</taxon>
        <taxon>Actinomycetes</taxon>
        <taxon>Mycobacteriales</taxon>
        <taxon>Nocardiaceae</taxon>
        <taxon>Prescottella</taxon>
    </lineage>
</organism>
<feature type="signal peptide" evidence="5">
    <location>
        <begin position="1"/>
        <end position="30"/>
    </location>
</feature>
<sequence length="533" mass="56383">MTIRSKRPWAVLALVLSATLLAGCAPDAGAGGGSTTAADTFEPGLRGDQGDGGAPVAGGTLSFASYAPVSSLDPVRTQPSGATGGTEMAAIYDLLVRYDAATGRYEPQLARSLEPNADGTSWTLTLRDGLTFSDGTPVNAAAVIASIDRYNAKRGANNEIWSRNVAAVESPNPSTVVFTLAQAWSEFPALLAFGHGMIVAPTADRGDQFVPIGAGPFEVEKFAAQDELVLTPRSDYWGGAPHLSKLKFVSVQGEQPKLDTLASGGIQMAYLRNAETVLAAKDRFPGYADFISMAMIGQINHRPGHPGADVRVRQAMAYAIDPATIDQRARGGQGMPGAELFQSWSRWHNDVAPLPPDQAKARELLEAAKADGYDGVVRYVGVQDPNGEATGLAVQSMLQAVGFDVQLNFVHSPTDMVKRLYVDHDYDVALGGTGLLDAAPFLRLYSTLYSTSTNNSAGVRSPAVDASLDAVMAADSDDAKRAALANVQQVFDDEVPILVWGAGANFVPWQDNVFGVKPSLDSIMLLDKVWIAP</sequence>
<evidence type="ECO:0000256" key="3">
    <source>
        <dbReference type="ARBA" id="ARBA00022729"/>
    </source>
</evidence>
<feature type="region of interest" description="Disordered" evidence="4">
    <location>
        <begin position="32"/>
        <end position="53"/>
    </location>
</feature>